<feature type="compositionally biased region" description="Basic and acidic residues" evidence="1">
    <location>
        <begin position="293"/>
        <end position="309"/>
    </location>
</feature>
<dbReference type="Pfam" id="PF22988">
    <property type="entry name" value="PWWP_KDM3B"/>
    <property type="match status" value="1"/>
</dbReference>
<evidence type="ECO:0000259" key="2">
    <source>
        <dbReference type="Pfam" id="PF22987"/>
    </source>
</evidence>
<reference evidence="4" key="1">
    <citation type="submission" date="2021-12" db="EMBL/GenBank/DDBJ databases">
        <authorList>
            <person name="King R."/>
        </authorList>
    </citation>
    <scope>NUCLEOTIDE SEQUENCE</scope>
</reference>
<feature type="region of interest" description="Disordered" evidence="1">
    <location>
        <begin position="204"/>
        <end position="223"/>
    </location>
</feature>
<protein>
    <submittedName>
        <fullName evidence="4">Uncharacterized protein</fullName>
    </submittedName>
</protein>
<keyword evidence="5" id="KW-1185">Reference proteome</keyword>
<sequence length="327" mass="37774">MCGLFFPTRNKRQAPPPRSRLKTVKFTAMVLLEYDDKPWTTREWVSIYSKEKFGIFLVESGLYWAQRIDPSSRRTVYWPALIFSALASTIDYKSLVVKPIEFVMDGLIAFVNYEKLTAYENWEQKMGKMGEELEAVREATERLVERQAGLQMMMDTPSILYGCRVKVYRTYGIAQWYTAVIVGFNDATQIYINIEPNDSNFAERKNKENEWQRDKVSSDAFKTNPTHSNELLLELTLMDDTVLEEHFEDPRLVHMKILGDGVVNGILRGENVGTRRRPTSRYGASSIPPQTDKNARPNHDNRQLNRSEEVAQSTLRSNEDISILQIP</sequence>
<feature type="domain" description="Lysine-specific demethylase 3A/B tudor" evidence="2">
    <location>
        <begin position="229"/>
        <end position="271"/>
    </location>
</feature>
<evidence type="ECO:0000256" key="1">
    <source>
        <dbReference type="SAM" id="MobiDB-lite"/>
    </source>
</evidence>
<evidence type="ECO:0000313" key="4">
    <source>
        <dbReference type="EMBL" id="CAH0391980.1"/>
    </source>
</evidence>
<feature type="domain" description="Lysine-specific demethylase 3A/B tudor" evidence="2">
    <location>
        <begin position="153"/>
        <end position="190"/>
    </location>
</feature>
<name>A0A9P0F768_BEMTA</name>
<evidence type="ECO:0000313" key="5">
    <source>
        <dbReference type="Proteomes" id="UP001152759"/>
    </source>
</evidence>
<feature type="compositionally biased region" description="Basic and acidic residues" evidence="1">
    <location>
        <begin position="204"/>
        <end position="217"/>
    </location>
</feature>
<gene>
    <name evidence="4" type="ORF">BEMITA_LOCUS10545</name>
</gene>
<proteinExistence type="predicted"/>
<feature type="domain" description="Lysine-specific demethylase 3B PWWP" evidence="3">
    <location>
        <begin position="56"/>
        <end position="148"/>
    </location>
</feature>
<organism evidence="4 5">
    <name type="scientific">Bemisia tabaci</name>
    <name type="common">Sweetpotato whitefly</name>
    <name type="synonym">Aleurodes tabaci</name>
    <dbReference type="NCBI Taxonomy" id="7038"/>
    <lineage>
        <taxon>Eukaryota</taxon>
        <taxon>Metazoa</taxon>
        <taxon>Ecdysozoa</taxon>
        <taxon>Arthropoda</taxon>
        <taxon>Hexapoda</taxon>
        <taxon>Insecta</taxon>
        <taxon>Pterygota</taxon>
        <taxon>Neoptera</taxon>
        <taxon>Paraneoptera</taxon>
        <taxon>Hemiptera</taxon>
        <taxon>Sternorrhyncha</taxon>
        <taxon>Aleyrodoidea</taxon>
        <taxon>Aleyrodidae</taxon>
        <taxon>Aleyrodinae</taxon>
        <taxon>Bemisia</taxon>
    </lineage>
</organism>
<accession>A0A9P0F768</accession>
<dbReference type="AlphaFoldDB" id="A0A9P0F768"/>
<dbReference type="Proteomes" id="UP001152759">
    <property type="component" value="Chromosome 6"/>
</dbReference>
<dbReference type="InterPro" id="IPR054504">
    <property type="entry name" value="PWWP_KDM3B"/>
</dbReference>
<dbReference type="InterPro" id="IPR054503">
    <property type="entry name" value="KDM3AB_Tudor"/>
</dbReference>
<feature type="region of interest" description="Disordered" evidence="1">
    <location>
        <begin position="269"/>
        <end position="327"/>
    </location>
</feature>
<evidence type="ECO:0000259" key="3">
    <source>
        <dbReference type="Pfam" id="PF22988"/>
    </source>
</evidence>
<dbReference type="Pfam" id="PF22987">
    <property type="entry name" value="Tudor_KDM3B"/>
    <property type="match status" value="2"/>
</dbReference>
<dbReference type="EMBL" id="OU963867">
    <property type="protein sequence ID" value="CAH0391980.1"/>
    <property type="molecule type" value="Genomic_DNA"/>
</dbReference>